<dbReference type="EMBL" id="JANCYW010000003">
    <property type="protein sequence ID" value="KAK4535030.1"/>
    <property type="molecule type" value="Genomic_DNA"/>
</dbReference>
<sequence length="582" mass="64650">MLWNGSWRQVVQKWRTSAWPSGTWLGDDGAEQGRTEEVALDDGETSLRASERLLVRLRTHDGRYLAVQASSAEATATTPPLEVVSRRRARHNAASTIFILRKSPPGHHDAPSWAWSDRLSRPLHLLVPGGAAPPRLVVLAEPADDAHLQLELEQAAVDAVRRPYVALRVASRYVSAPPRTSRVEPTRLRVQRWERFLLELLPTERLERPLPLRLAFGAFIRIDVPSVWPHPPRCLGWAVAPTGRLVATPASVPADHLVPRPCPFLFEYDDVTRTVVVRDPLGRYVHATEDGGTHLVAHTTWRPSAEHFTVHAYGGNRLALETRWGWVTADASGGEGGGGGRSAWIPLRSNRHRARAWERFRLVPVLFRGTLDAWWREALLRAPDAERAAAEKPADAAPAAVDAEHVDCVIEMRQGTRRHVRATATAPHISSAGAFEAITDYAGYERFCRGVAASRIVECHDSEQGRVTLMRTVQTRSLWIFSIRVEMLLRAEERPKAGQVCFSMVSGSGAKKYAAQWDITALAADDPAAGCHLSLFIDFQPVVYIPKKWLDGIAINAARDALLDMLRECTLRRARQAAAPSR</sequence>
<accession>A0AAV9ISG4</accession>
<protein>
    <recommendedName>
        <fullName evidence="3">Coenzyme Q-binding protein COQ10 START domain-containing protein</fullName>
    </recommendedName>
</protein>
<name>A0AAV9ISG4_CYACA</name>
<dbReference type="InterPro" id="IPR023393">
    <property type="entry name" value="START-like_dom_sf"/>
</dbReference>
<dbReference type="Gene3D" id="3.30.530.20">
    <property type="match status" value="1"/>
</dbReference>
<evidence type="ECO:0000313" key="2">
    <source>
        <dbReference type="Proteomes" id="UP001301350"/>
    </source>
</evidence>
<evidence type="ECO:0008006" key="3">
    <source>
        <dbReference type="Google" id="ProtNLM"/>
    </source>
</evidence>
<comment type="caution">
    <text evidence="1">The sequence shown here is derived from an EMBL/GenBank/DDBJ whole genome shotgun (WGS) entry which is preliminary data.</text>
</comment>
<organism evidence="1 2">
    <name type="scientific">Cyanidium caldarium</name>
    <name type="common">Red alga</name>
    <dbReference type="NCBI Taxonomy" id="2771"/>
    <lineage>
        <taxon>Eukaryota</taxon>
        <taxon>Rhodophyta</taxon>
        <taxon>Bangiophyceae</taxon>
        <taxon>Cyanidiales</taxon>
        <taxon>Cyanidiaceae</taxon>
        <taxon>Cyanidium</taxon>
    </lineage>
</organism>
<proteinExistence type="predicted"/>
<dbReference type="SUPFAM" id="SSF55961">
    <property type="entry name" value="Bet v1-like"/>
    <property type="match status" value="1"/>
</dbReference>
<reference evidence="1 2" key="1">
    <citation type="submission" date="2022-07" db="EMBL/GenBank/DDBJ databases">
        <title>Genome-wide signatures of adaptation to extreme environments.</title>
        <authorList>
            <person name="Cho C.H."/>
            <person name="Yoon H.S."/>
        </authorList>
    </citation>
    <scope>NUCLEOTIDE SEQUENCE [LARGE SCALE GENOMIC DNA]</scope>
    <source>
        <strain evidence="1 2">DBV 063 E5</strain>
    </source>
</reference>
<dbReference type="AlphaFoldDB" id="A0AAV9ISG4"/>
<evidence type="ECO:0000313" key="1">
    <source>
        <dbReference type="EMBL" id="KAK4535030.1"/>
    </source>
</evidence>
<dbReference type="CDD" id="cd00257">
    <property type="entry name" value="beta-trefoil_FSCN-like"/>
    <property type="match status" value="1"/>
</dbReference>
<dbReference type="Proteomes" id="UP001301350">
    <property type="component" value="Unassembled WGS sequence"/>
</dbReference>
<gene>
    <name evidence="1" type="ORF">CDCA_CDCA03G1055</name>
</gene>
<keyword evidence="2" id="KW-1185">Reference proteome</keyword>